<evidence type="ECO:0000313" key="10">
    <source>
        <dbReference type="EMBL" id="ALO50698.1"/>
    </source>
</evidence>
<evidence type="ECO:0000256" key="6">
    <source>
        <dbReference type="SAM" id="SignalP"/>
    </source>
</evidence>
<dbReference type="SMART" id="SM00408">
    <property type="entry name" value="IGc2"/>
    <property type="match status" value="1"/>
</dbReference>
<dbReference type="SMART" id="SM00280">
    <property type="entry name" value="KAZAL"/>
    <property type="match status" value="1"/>
</dbReference>
<feature type="signal peptide" evidence="6">
    <location>
        <begin position="1"/>
        <end position="22"/>
    </location>
</feature>
<dbReference type="InterPro" id="IPR007110">
    <property type="entry name" value="Ig-like_dom"/>
</dbReference>
<dbReference type="PROSITE" id="PS50835">
    <property type="entry name" value="IG_LIKE"/>
    <property type="match status" value="1"/>
</dbReference>
<dbReference type="GO" id="GO:0005520">
    <property type="term" value="F:insulin-like growth factor binding"/>
    <property type="evidence" value="ECO:0007669"/>
    <property type="project" value="InterPro"/>
</dbReference>
<feature type="domain" description="Ig-like" evidence="7">
    <location>
        <begin position="142"/>
        <end position="242"/>
    </location>
</feature>
<proteinExistence type="evidence at transcript level"/>
<protein>
    <submittedName>
        <fullName evidence="10">IGF binding protein 7</fullName>
    </submittedName>
</protein>
<evidence type="ECO:0000259" key="8">
    <source>
        <dbReference type="PROSITE" id="PS51323"/>
    </source>
</evidence>
<feature type="domain" description="IGFBP N-terminal" evidence="8">
    <location>
        <begin position="25"/>
        <end position="101"/>
    </location>
</feature>
<dbReference type="InterPro" id="IPR013098">
    <property type="entry name" value="Ig_I-set"/>
</dbReference>
<evidence type="ECO:0000256" key="1">
    <source>
        <dbReference type="ARBA" id="ARBA00004613"/>
    </source>
</evidence>
<keyword evidence="3 6" id="KW-0732">Signal</keyword>
<dbReference type="Pfam" id="PF00219">
    <property type="entry name" value="IGFBP"/>
    <property type="match status" value="1"/>
</dbReference>
<dbReference type="GO" id="GO:0001558">
    <property type="term" value="P:regulation of cell growth"/>
    <property type="evidence" value="ECO:0007669"/>
    <property type="project" value="InterPro"/>
</dbReference>
<dbReference type="InterPro" id="IPR036179">
    <property type="entry name" value="Ig-like_dom_sf"/>
</dbReference>
<dbReference type="InterPro" id="IPR003599">
    <property type="entry name" value="Ig_sub"/>
</dbReference>
<dbReference type="SMART" id="SM00121">
    <property type="entry name" value="IB"/>
    <property type="match status" value="1"/>
</dbReference>
<dbReference type="Pfam" id="PF07648">
    <property type="entry name" value="Kazal_2"/>
    <property type="match status" value="1"/>
</dbReference>
<dbReference type="Gene3D" id="3.30.60.30">
    <property type="match status" value="1"/>
</dbReference>
<dbReference type="InterPro" id="IPR002350">
    <property type="entry name" value="Kazal_dom"/>
</dbReference>
<dbReference type="SUPFAM" id="SSF100895">
    <property type="entry name" value="Kazal-type serine protease inhibitors"/>
    <property type="match status" value="1"/>
</dbReference>
<dbReference type="InterPro" id="IPR009030">
    <property type="entry name" value="Growth_fac_rcpt_cys_sf"/>
</dbReference>
<dbReference type="Gene3D" id="2.60.40.10">
    <property type="entry name" value="Immunoglobulins"/>
    <property type="match status" value="1"/>
</dbReference>
<dbReference type="InterPro" id="IPR036058">
    <property type="entry name" value="Kazal_dom_sf"/>
</dbReference>
<feature type="chain" id="PRO_5006602039" evidence="6">
    <location>
        <begin position="23"/>
        <end position="255"/>
    </location>
</feature>
<dbReference type="GO" id="GO:0009966">
    <property type="term" value="P:regulation of signal transduction"/>
    <property type="evidence" value="ECO:0007669"/>
    <property type="project" value="TreeGrafter"/>
</dbReference>
<dbReference type="CDD" id="cd00104">
    <property type="entry name" value="KAZAL_FS"/>
    <property type="match status" value="1"/>
</dbReference>
<keyword evidence="5" id="KW-0393">Immunoglobulin domain</keyword>
<keyword evidence="4" id="KW-1015">Disulfide bond</keyword>
<dbReference type="Gene3D" id="4.10.40.20">
    <property type="match status" value="1"/>
</dbReference>
<dbReference type="Pfam" id="PF07679">
    <property type="entry name" value="I-set"/>
    <property type="match status" value="1"/>
</dbReference>
<reference evidence="10" key="1">
    <citation type="journal article" date="2015" name="Mol. Cell. Endocrinol.">
        <title>Insights into insulin-like peptide system in invertebrates from studies on IGF binding domain-containing proteins in the female mud crab, Scylla paramamosain.</title>
        <authorList>
            <person name="Huang X."/>
            <person name="Ye H."/>
            <person name="Feng B."/>
            <person name="Huang H."/>
        </authorList>
    </citation>
    <scope>NUCLEOTIDE SEQUENCE</scope>
    <source>
        <tissue evidence="10">Brain</tissue>
    </source>
</reference>
<dbReference type="InterPro" id="IPR011390">
    <property type="entry name" value="IGFBP_rP_mac25"/>
</dbReference>
<organism evidence="10">
    <name type="scientific">Scylla paramamosain</name>
    <name type="common">Mud crab</name>
    <dbReference type="NCBI Taxonomy" id="85552"/>
    <lineage>
        <taxon>Eukaryota</taxon>
        <taxon>Metazoa</taxon>
        <taxon>Ecdysozoa</taxon>
        <taxon>Arthropoda</taxon>
        <taxon>Crustacea</taxon>
        <taxon>Multicrustacea</taxon>
        <taxon>Malacostraca</taxon>
        <taxon>Eumalacostraca</taxon>
        <taxon>Eucarida</taxon>
        <taxon>Decapoda</taxon>
        <taxon>Pleocyemata</taxon>
        <taxon>Brachyura</taxon>
        <taxon>Eubrachyura</taxon>
        <taxon>Portunoidea</taxon>
        <taxon>Portunidae</taxon>
        <taxon>Portuninae</taxon>
        <taxon>Scylla</taxon>
    </lineage>
</organism>
<dbReference type="EMBL" id="KR947299">
    <property type="protein sequence ID" value="ALO50698.1"/>
    <property type="molecule type" value="mRNA"/>
</dbReference>
<dbReference type="SMART" id="SM00409">
    <property type="entry name" value="IG"/>
    <property type="match status" value="1"/>
</dbReference>
<dbReference type="AlphaFoldDB" id="A0A0S2KRK4"/>
<evidence type="ECO:0000256" key="3">
    <source>
        <dbReference type="ARBA" id="ARBA00022729"/>
    </source>
</evidence>
<evidence type="ECO:0000256" key="5">
    <source>
        <dbReference type="ARBA" id="ARBA00023319"/>
    </source>
</evidence>
<dbReference type="PANTHER" id="PTHR14186:SF19">
    <property type="entry name" value="INSULIN-LIKE GROWTH FACTOR-BINDING PROTEIN 7"/>
    <property type="match status" value="1"/>
</dbReference>
<dbReference type="GO" id="GO:0005576">
    <property type="term" value="C:extracellular region"/>
    <property type="evidence" value="ECO:0007669"/>
    <property type="project" value="UniProtKB-SubCell"/>
</dbReference>
<dbReference type="InterPro" id="IPR017891">
    <property type="entry name" value="Insulin_GF-bd_Cys-rich_CS"/>
</dbReference>
<dbReference type="SUPFAM" id="SSF48726">
    <property type="entry name" value="Immunoglobulin"/>
    <property type="match status" value="1"/>
</dbReference>
<dbReference type="PROSITE" id="PS51323">
    <property type="entry name" value="IGFBP_N_2"/>
    <property type="match status" value="1"/>
</dbReference>
<dbReference type="InterPro" id="IPR000867">
    <property type="entry name" value="IGFBP-like"/>
</dbReference>
<dbReference type="SUPFAM" id="SSF57184">
    <property type="entry name" value="Growth factor receptor domain"/>
    <property type="match status" value="1"/>
</dbReference>
<name>A0A0S2KRK4_SCYPA</name>
<evidence type="ECO:0000259" key="9">
    <source>
        <dbReference type="PROSITE" id="PS51465"/>
    </source>
</evidence>
<comment type="subcellular location">
    <subcellularLocation>
        <location evidence="1">Secreted</location>
    </subcellularLocation>
</comment>
<evidence type="ECO:0000259" key="7">
    <source>
        <dbReference type="PROSITE" id="PS50835"/>
    </source>
</evidence>
<dbReference type="PROSITE" id="PS51465">
    <property type="entry name" value="KAZAL_2"/>
    <property type="match status" value="1"/>
</dbReference>
<evidence type="ECO:0000256" key="2">
    <source>
        <dbReference type="ARBA" id="ARBA00022525"/>
    </source>
</evidence>
<evidence type="ECO:0000256" key="4">
    <source>
        <dbReference type="ARBA" id="ARBA00023157"/>
    </source>
</evidence>
<dbReference type="InterPro" id="IPR013783">
    <property type="entry name" value="Ig-like_fold"/>
</dbReference>
<feature type="domain" description="Kazal-like" evidence="9">
    <location>
        <begin position="72"/>
        <end position="140"/>
    </location>
</feature>
<accession>A0A0S2KRK4</accession>
<keyword evidence="2" id="KW-0964">Secreted</keyword>
<sequence length="255" mass="27091">MAGRTELSLVIFACLFFQFSLSQDLNVTCGDCDKSVCPSVDSCPSGVVSDPCGCCDVCARVLGELCDLEGGSHQFGTCGEYLTCAARSDLQDSQESTCQCQEQMPVCGTDKVTYPTLCDLLAKVKDNPELEVAVRGPCLAAPTIRSRPEDKQRPLGSILVLDCEALGHPTPSISWRLSKIDGTSTELPGDDPAFAVQVRGGPESHMITGWVQIMKITEENLGVYSCVATNSEGEAQASATVSQLKEDASGHENAV</sequence>
<dbReference type="PANTHER" id="PTHR14186">
    <property type="entry name" value="INSULIN-LIKE GROWTH FACTOR BINDING PROTEIN-RELATED"/>
    <property type="match status" value="1"/>
</dbReference>
<dbReference type="PROSITE" id="PS00222">
    <property type="entry name" value="IGFBP_N_1"/>
    <property type="match status" value="1"/>
</dbReference>
<dbReference type="InterPro" id="IPR003598">
    <property type="entry name" value="Ig_sub2"/>
</dbReference>